<evidence type="ECO:0000256" key="1">
    <source>
        <dbReference type="SAM" id="MobiDB-lite"/>
    </source>
</evidence>
<gene>
    <name evidence="3" type="ORF">OLEA9_A040014</name>
</gene>
<comment type="caution">
    <text evidence="3">The sequence shown here is derived from an EMBL/GenBank/DDBJ whole genome shotgun (WGS) entry which is preliminary data.</text>
</comment>
<organism evidence="3 4">
    <name type="scientific">Olea europaea subsp. europaea</name>
    <dbReference type="NCBI Taxonomy" id="158383"/>
    <lineage>
        <taxon>Eukaryota</taxon>
        <taxon>Viridiplantae</taxon>
        <taxon>Streptophyta</taxon>
        <taxon>Embryophyta</taxon>
        <taxon>Tracheophyta</taxon>
        <taxon>Spermatophyta</taxon>
        <taxon>Magnoliopsida</taxon>
        <taxon>eudicotyledons</taxon>
        <taxon>Gunneridae</taxon>
        <taxon>Pentapetalae</taxon>
        <taxon>asterids</taxon>
        <taxon>lamiids</taxon>
        <taxon>Lamiales</taxon>
        <taxon>Oleaceae</taxon>
        <taxon>Oleeae</taxon>
        <taxon>Olea</taxon>
    </lineage>
</organism>
<name>A0A8S0PS04_OLEEU</name>
<feature type="transmembrane region" description="Helical" evidence="2">
    <location>
        <begin position="35"/>
        <end position="53"/>
    </location>
</feature>
<evidence type="ECO:0000256" key="2">
    <source>
        <dbReference type="SAM" id="Phobius"/>
    </source>
</evidence>
<dbReference type="Gramene" id="OE9A040014T1">
    <property type="protein sequence ID" value="OE9A040014C1"/>
    <property type="gene ID" value="OE9A040014"/>
</dbReference>
<keyword evidence="2" id="KW-0812">Transmembrane</keyword>
<keyword evidence="2" id="KW-1133">Transmembrane helix</keyword>
<protein>
    <submittedName>
        <fullName evidence="3">Uncharacterized protein</fullName>
    </submittedName>
</protein>
<keyword evidence="4" id="KW-1185">Reference proteome</keyword>
<feature type="region of interest" description="Disordered" evidence="1">
    <location>
        <begin position="177"/>
        <end position="210"/>
    </location>
</feature>
<evidence type="ECO:0000313" key="4">
    <source>
        <dbReference type="Proteomes" id="UP000594638"/>
    </source>
</evidence>
<sequence length="325" mass="36276">MGREGPIAAIGRENRLRLYREGPGRRWTMRFDDRFGIGLAVILVPLYICETTLSDTRLVKYSSSVRWLYPNVFGILLAVLIVLVENKELLVSIHSLLGEMALQAEGLDVDGETFIEEYITGLADELHDGQEPSANKDHIKFVHEKLPEMGRMRSMLFPNFGSIISTADLHVKNEDWDEESLHRESEGYSSDGGADSDEHLQRPLISRQTTRMEKDMILPQSYEGEAVSSMGIGGGWQLAWKWSKREGANVPVDGEYIQVVALVSQSALYSEKLMDQHPVGPALVHEHPSETASKGHSWTALLEPGIGCALIVRIGIQILQQIESI</sequence>
<dbReference type="AlphaFoldDB" id="A0A8S0PS04"/>
<keyword evidence="2" id="KW-0472">Membrane</keyword>
<dbReference type="OrthoDB" id="6339427at2759"/>
<feature type="compositionally biased region" description="Basic and acidic residues" evidence="1">
    <location>
        <begin position="177"/>
        <end position="186"/>
    </location>
</feature>
<dbReference type="EMBL" id="CACTIH010000153">
    <property type="protein sequence ID" value="CAA2955529.1"/>
    <property type="molecule type" value="Genomic_DNA"/>
</dbReference>
<dbReference type="Proteomes" id="UP000594638">
    <property type="component" value="Unassembled WGS sequence"/>
</dbReference>
<proteinExistence type="predicted"/>
<reference evidence="3 4" key="1">
    <citation type="submission" date="2019-12" db="EMBL/GenBank/DDBJ databases">
        <authorList>
            <person name="Alioto T."/>
            <person name="Alioto T."/>
            <person name="Gomez Garrido J."/>
        </authorList>
    </citation>
    <scope>NUCLEOTIDE SEQUENCE [LARGE SCALE GENOMIC DNA]</scope>
</reference>
<feature type="transmembrane region" description="Helical" evidence="2">
    <location>
        <begin position="65"/>
        <end position="84"/>
    </location>
</feature>
<evidence type="ECO:0000313" key="3">
    <source>
        <dbReference type="EMBL" id="CAA2955529.1"/>
    </source>
</evidence>
<accession>A0A8S0PS04</accession>